<evidence type="ECO:0000256" key="11">
    <source>
        <dbReference type="ARBA" id="ARBA00049303"/>
    </source>
</evidence>
<dbReference type="Gene3D" id="2.70.160.11">
    <property type="entry name" value="Hnrnp arginine n-methyltransferase1"/>
    <property type="match status" value="1"/>
</dbReference>
<dbReference type="Pfam" id="PF21137">
    <property type="entry name" value="ANM3_C2H2_Zf"/>
    <property type="match status" value="1"/>
</dbReference>
<dbReference type="FunFam" id="3.40.50.150:FF:000003">
    <property type="entry name" value="Blast:Protein arginine N-methyltransferase 1"/>
    <property type="match status" value="1"/>
</dbReference>
<keyword evidence="5" id="KW-0808">Transferase</keyword>
<evidence type="ECO:0000256" key="1">
    <source>
        <dbReference type="ARBA" id="ARBA00004514"/>
    </source>
</evidence>
<dbReference type="GO" id="GO:0032259">
    <property type="term" value="P:methylation"/>
    <property type="evidence" value="ECO:0007669"/>
    <property type="project" value="UniProtKB-KW"/>
</dbReference>
<evidence type="ECO:0000259" key="14">
    <source>
        <dbReference type="PROSITE" id="PS00028"/>
    </source>
</evidence>
<dbReference type="Proteomes" id="UP000092462">
    <property type="component" value="Unassembled WGS sequence"/>
</dbReference>
<dbReference type="EC" id="2.1.1.319" evidence="2"/>
<evidence type="ECO:0000256" key="2">
    <source>
        <dbReference type="ARBA" id="ARBA00011925"/>
    </source>
</evidence>
<protein>
    <recommendedName>
        <fullName evidence="2">type I protein arginine methyltransferase</fullName>
        <ecNumber evidence="2">2.1.1.319</ecNumber>
    </recommendedName>
</protein>
<dbReference type="InterPro" id="IPR029063">
    <property type="entry name" value="SAM-dependent_MTases_sf"/>
</dbReference>
<evidence type="ECO:0000256" key="6">
    <source>
        <dbReference type="ARBA" id="ARBA00022691"/>
    </source>
</evidence>
<dbReference type="Pfam" id="PF13847">
    <property type="entry name" value="Methyltransf_31"/>
    <property type="match status" value="1"/>
</dbReference>
<dbReference type="GO" id="GO:0042054">
    <property type="term" value="F:histone methyltransferase activity"/>
    <property type="evidence" value="ECO:0007669"/>
    <property type="project" value="TreeGrafter"/>
</dbReference>
<dbReference type="AlphaFoldDB" id="A0A1B0D2Y6"/>
<keyword evidence="12" id="KW-0175">Coiled coil</keyword>
<dbReference type="PROSITE" id="PS00028">
    <property type="entry name" value="ZINC_FINGER_C2H2_1"/>
    <property type="match status" value="1"/>
</dbReference>
<dbReference type="InterPro" id="IPR025714">
    <property type="entry name" value="Methyltranfer_dom"/>
</dbReference>
<sequence length="518" mass="59735">MDVQCNSHPMDGNCSENDEELSDEWEEMEEDDESAKCLFCEKSFKTFEEAFDHLKIGHKLSVVDLQEKYSMDQYLYIKMINFILGEKPSPEDIVSSDKCLWSDDRFLRPVDDERQNWLTFDFEDYIEEIGRKKLKESSALNDEIVSLPLHELRGLQNALKMSLKRNQELEDANKQLQEIVENLRKSAIETLEEDDQEPKTKPVRDDESYFTSYSHYGIHQEMLCDEVRTLGYRDAIEKNRPSIEGKIVMDLGCGTGILSMFSAKAGAKSVVSVDQSDILYQAMDIARRNGFENIKFLKGRIEEVTLPHEKVDVIVSEWMGYLLLFEGMLDSVIYARDRYLNPNGILLPNRCTISLVGSGDVERYRERIGFWENVYGFDMSSMKDDVLREASVEVCQQDMIITESNTIIDLNLMTVDTSCYSFSYNFNLRVLRTGSLTSLVGYFDTFFDLPNVPVHFSTGPHVEPTHWKQVVFFLPKPLPVSPGDTISGTFECQKNPQDTRSLLITIHLQDEVLKYNFM</sequence>
<keyword evidence="3" id="KW-0963">Cytoplasm</keyword>
<keyword evidence="7" id="KW-0479">Metal-binding</keyword>
<keyword evidence="8" id="KW-0863">Zinc-finger</keyword>
<comment type="catalytic activity">
    <reaction evidence="11">
        <text>L-arginyl-[protein] + S-adenosyl-L-methionine = N(omega)-methyl-L-arginyl-[protein] + S-adenosyl-L-homocysteine + H(+)</text>
        <dbReference type="Rhea" id="RHEA:48100"/>
        <dbReference type="Rhea" id="RHEA-COMP:10532"/>
        <dbReference type="Rhea" id="RHEA-COMP:11990"/>
        <dbReference type="ChEBI" id="CHEBI:15378"/>
        <dbReference type="ChEBI" id="CHEBI:29965"/>
        <dbReference type="ChEBI" id="CHEBI:57856"/>
        <dbReference type="ChEBI" id="CHEBI:59789"/>
        <dbReference type="ChEBI" id="CHEBI:65280"/>
    </reaction>
    <physiologicalReaction direction="left-to-right" evidence="11">
        <dbReference type="Rhea" id="RHEA:48101"/>
    </physiologicalReaction>
</comment>
<dbReference type="GO" id="GO:0005829">
    <property type="term" value="C:cytosol"/>
    <property type="evidence" value="ECO:0007669"/>
    <property type="project" value="UniProtKB-SubCell"/>
</dbReference>
<dbReference type="InterPro" id="IPR049482">
    <property type="entry name" value="ANM3-like_C2H2_Zf"/>
</dbReference>
<dbReference type="InterPro" id="IPR036236">
    <property type="entry name" value="Znf_C2H2_sf"/>
</dbReference>
<evidence type="ECO:0000256" key="4">
    <source>
        <dbReference type="ARBA" id="ARBA00022603"/>
    </source>
</evidence>
<accession>A0A1B0D2Y6</accession>
<evidence type="ECO:0000313" key="15">
    <source>
        <dbReference type="EnsemblMetazoa" id="PPAI001709-PA"/>
    </source>
</evidence>
<comment type="subcellular location">
    <subcellularLocation>
        <location evidence="1">Cytoplasm</location>
        <location evidence="1">Cytosol</location>
    </subcellularLocation>
</comment>
<dbReference type="EMBL" id="AJVK01023141">
    <property type="status" value="NOT_ANNOTATED_CDS"/>
    <property type="molecule type" value="Genomic_DNA"/>
</dbReference>
<keyword evidence="4" id="KW-0489">Methyltransferase</keyword>
<evidence type="ECO:0000256" key="8">
    <source>
        <dbReference type="ARBA" id="ARBA00022771"/>
    </source>
</evidence>
<evidence type="ECO:0000256" key="9">
    <source>
        <dbReference type="ARBA" id="ARBA00022833"/>
    </source>
</evidence>
<reference evidence="15" key="1">
    <citation type="submission" date="2022-08" db="UniProtKB">
        <authorList>
            <consortium name="EnsemblMetazoa"/>
        </authorList>
    </citation>
    <scope>IDENTIFICATION</scope>
    <source>
        <strain evidence="15">Israel</strain>
    </source>
</reference>
<proteinExistence type="predicted"/>
<dbReference type="SUPFAM" id="SSF53335">
    <property type="entry name" value="S-adenosyl-L-methionine-dependent methyltransferases"/>
    <property type="match status" value="1"/>
</dbReference>
<dbReference type="InterPro" id="IPR055135">
    <property type="entry name" value="PRMT_dom"/>
</dbReference>
<evidence type="ECO:0000256" key="10">
    <source>
        <dbReference type="ARBA" id="ARBA00047384"/>
    </source>
</evidence>
<keyword evidence="6" id="KW-0949">S-adenosyl-L-methionine</keyword>
<dbReference type="VEuPathDB" id="VectorBase:PPAI001709"/>
<keyword evidence="16" id="KW-1185">Reference proteome</keyword>
<organism evidence="15 16">
    <name type="scientific">Phlebotomus papatasi</name>
    <name type="common">Sandfly</name>
    <dbReference type="NCBI Taxonomy" id="29031"/>
    <lineage>
        <taxon>Eukaryota</taxon>
        <taxon>Metazoa</taxon>
        <taxon>Ecdysozoa</taxon>
        <taxon>Arthropoda</taxon>
        <taxon>Hexapoda</taxon>
        <taxon>Insecta</taxon>
        <taxon>Pterygota</taxon>
        <taxon>Neoptera</taxon>
        <taxon>Endopterygota</taxon>
        <taxon>Diptera</taxon>
        <taxon>Nematocera</taxon>
        <taxon>Psychodoidea</taxon>
        <taxon>Psychodidae</taxon>
        <taxon>Phlebotomus</taxon>
        <taxon>Phlebotomus</taxon>
    </lineage>
</organism>
<evidence type="ECO:0000256" key="3">
    <source>
        <dbReference type="ARBA" id="ARBA00022490"/>
    </source>
</evidence>
<dbReference type="GO" id="GO:0035242">
    <property type="term" value="F:protein-arginine omega-N asymmetric methyltransferase activity"/>
    <property type="evidence" value="ECO:0007669"/>
    <property type="project" value="UniProtKB-EC"/>
</dbReference>
<keyword evidence="9" id="KW-0862">Zinc</keyword>
<dbReference type="Pfam" id="PF22528">
    <property type="entry name" value="PRMT_C"/>
    <property type="match status" value="1"/>
</dbReference>
<dbReference type="EnsemblMetazoa" id="PPAI001709-RA">
    <property type="protein sequence ID" value="PPAI001709-PA"/>
    <property type="gene ID" value="PPAI001709"/>
</dbReference>
<dbReference type="PANTHER" id="PTHR11006">
    <property type="entry name" value="PROTEIN ARGININE N-METHYLTRANSFERASE"/>
    <property type="match status" value="1"/>
</dbReference>
<dbReference type="CDD" id="cd02440">
    <property type="entry name" value="AdoMet_MTases"/>
    <property type="match status" value="1"/>
</dbReference>
<dbReference type="GO" id="GO:0008270">
    <property type="term" value="F:zinc ion binding"/>
    <property type="evidence" value="ECO:0007669"/>
    <property type="project" value="UniProtKB-KW"/>
</dbReference>
<evidence type="ECO:0000256" key="7">
    <source>
        <dbReference type="ARBA" id="ARBA00022723"/>
    </source>
</evidence>
<evidence type="ECO:0000256" key="5">
    <source>
        <dbReference type="ARBA" id="ARBA00022679"/>
    </source>
</evidence>
<dbReference type="InterPro" id="IPR013087">
    <property type="entry name" value="Znf_C2H2_type"/>
</dbReference>
<feature type="region of interest" description="Disordered" evidence="13">
    <location>
        <begin position="1"/>
        <end position="27"/>
    </location>
</feature>
<evidence type="ECO:0000313" key="16">
    <source>
        <dbReference type="Proteomes" id="UP000092462"/>
    </source>
</evidence>
<feature type="domain" description="C2H2-type" evidence="14">
    <location>
        <begin position="37"/>
        <end position="58"/>
    </location>
</feature>
<dbReference type="PROSITE" id="PS51678">
    <property type="entry name" value="SAM_MT_PRMT"/>
    <property type="match status" value="1"/>
</dbReference>
<dbReference type="VEuPathDB" id="VectorBase:PPAPM1_000311"/>
<evidence type="ECO:0000256" key="12">
    <source>
        <dbReference type="SAM" id="Coils"/>
    </source>
</evidence>
<feature type="compositionally biased region" description="Acidic residues" evidence="13">
    <location>
        <begin position="16"/>
        <end position="27"/>
    </location>
</feature>
<dbReference type="Gene3D" id="3.40.50.150">
    <property type="entry name" value="Vaccinia Virus protein VP39"/>
    <property type="match status" value="1"/>
</dbReference>
<comment type="catalytic activity">
    <reaction evidence="10">
        <text>L-arginyl-[protein] + 2 S-adenosyl-L-methionine = N(omega),N(omega)-dimethyl-L-arginyl-[protein] + 2 S-adenosyl-L-homocysteine + 2 H(+)</text>
        <dbReference type="Rhea" id="RHEA:48096"/>
        <dbReference type="Rhea" id="RHEA-COMP:10532"/>
        <dbReference type="Rhea" id="RHEA-COMP:11991"/>
        <dbReference type="ChEBI" id="CHEBI:15378"/>
        <dbReference type="ChEBI" id="CHEBI:29965"/>
        <dbReference type="ChEBI" id="CHEBI:57856"/>
        <dbReference type="ChEBI" id="CHEBI:59789"/>
        <dbReference type="ChEBI" id="CHEBI:61897"/>
        <dbReference type="EC" id="2.1.1.319"/>
    </reaction>
    <physiologicalReaction direction="left-to-right" evidence="10">
        <dbReference type="Rhea" id="RHEA:48097"/>
    </physiologicalReaction>
</comment>
<feature type="coiled-coil region" evidence="12">
    <location>
        <begin position="152"/>
        <end position="193"/>
    </location>
</feature>
<dbReference type="GO" id="GO:0005634">
    <property type="term" value="C:nucleus"/>
    <property type="evidence" value="ECO:0007669"/>
    <property type="project" value="TreeGrafter"/>
</dbReference>
<evidence type="ECO:0000256" key="13">
    <source>
        <dbReference type="SAM" id="MobiDB-lite"/>
    </source>
</evidence>
<dbReference type="InterPro" id="IPR025799">
    <property type="entry name" value="Arg_MeTrfase"/>
</dbReference>
<dbReference type="SUPFAM" id="SSF57667">
    <property type="entry name" value="beta-beta-alpha zinc fingers"/>
    <property type="match status" value="1"/>
</dbReference>
<name>A0A1B0D2Y6_PHLPP</name>
<dbReference type="PANTHER" id="PTHR11006:SF53">
    <property type="entry name" value="PROTEIN ARGININE N-METHYLTRANSFERASE 3"/>
    <property type="match status" value="1"/>
</dbReference>